<keyword evidence="9" id="KW-0698">rRNA processing</keyword>
<evidence type="ECO:0000259" key="14">
    <source>
        <dbReference type="SMART" id="SM00849"/>
    </source>
</evidence>
<dbReference type="HAMAP" id="MF_01491">
    <property type="entry name" value="RNase_J_bact"/>
    <property type="match status" value="1"/>
</dbReference>
<dbReference type="InterPro" id="IPR055132">
    <property type="entry name" value="RNase_J_b_CASP"/>
</dbReference>
<dbReference type="Gene3D" id="3.40.50.10710">
    <property type="entry name" value="Metallo-hydrolase/oxidoreductase"/>
    <property type="match status" value="1"/>
</dbReference>
<dbReference type="Pfam" id="PF17770">
    <property type="entry name" value="RNase_J_C"/>
    <property type="match status" value="1"/>
</dbReference>
<comment type="caution">
    <text evidence="15">The sequence shown here is derived from an EMBL/GenBank/DDBJ whole genome shotgun (WGS) entry which is preliminary data.</text>
</comment>
<feature type="binding site" evidence="11">
    <location>
        <begin position="402"/>
        <end position="406"/>
    </location>
    <ligand>
        <name>substrate</name>
    </ligand>
</feature>
<comment type="similarity">
    <text evidence="9">Belongs to the metallo-beta-lactamase superfamily. RNA-metabolizing metallo-beta-lactamase-like family. Bacterial RNase J subfamily.</text>
</comment>
<evidence type="ECO:0000256" key="1">
    <source>
        <dbReference type="ARBA" id="ARBA00022490"/>
    </source>
</evidence>
<feature type="active site" description="Proton donor" evidence="10">
    <location>
        <position position="233"/>
    </location>
</feature>
<dbReference type="PANTHER" id="PTHR43694">
    <property type="entry name" value="RIBONUCLEASE J"/>
    <property type="match status" value="1"/>
</dbReference>
<dbReference type="InterPro" id="IPR004613">
    <property type="entry name" value="RNase_J"/>
</dbReference>
<dbReference type="EMBL" id="PFAO01000058">
    <property type="protein sequence ID" value="PIT94924.1"/>
    <property type="molecule type" value="Genomic_DNA"/>
</dbReference>
<comment type="caution">
    <text evidence="9">Lacks conserved residue(s) required for the propagation of feature annotation.</text>
</comment>
<dbReference type="EC" id="3.1.-.-" evidence="9"/>
<evidence type="ECO:0000256" key="5">
    <source>
        <dbReference type="ARBA" id="ARBA00022801"/>
    </source>
</evidence>
<feature type="binding site" evidence="12">
    <location>
        <position position="111"/>
    </location>
    <ligand>
        <name>Zn(2+)</name>
        <dbReference type="ChEBI" id="CHEBI:29105"/>
        <label>1</label>
        <note>catalytic</note>
    </ligand>
</feature>
<dbReference type="Gene3D" id="3.60.15.10">
    <property type="entry name" value="Ribonuclease Z/Hydroxyacylglutathione hydrolase-like"/>
    <property type="match status" value="1"/>
</dbReference>
<comment type="cofactor">
    <cofactor evidence="12">
        <name>Ca(2+)</name>
        <dbReference type="ChEBI" id="CHEBI:29108"/>
    </cofactor>
    <text evidence="12">Binds 1 Ca(2+) cation per subunit. Seen in 1 crystal structure, it is not clear if it is physiologically important.</text>
</comment>
<dbReference type="GO" id="GO:0006364">
    <property type="term" value="P:rRNA processing"/>
    <property type="evidence" value="ECO:0007669"/>
    <property type="project" value="UniProtKB-UniRule"/>
</dbReference>
<comment type="cofactor">
    <cofactor evidence="12">
        <name>Zn(2+)</name>
        <dbReference type="ChEBI" id="CHEBI:29105"/>
    </cofactor>
    <text evidence="12">Binds 2 Zn(2+) ions per subunit. It is not clear if Zn(2+) or Mg(2+) is physiologically important.</text>
</comment>
<keyword evidence="7 9" id="KW-0269">Exonuclease</keyword>
<evidence type="ECO:0000256" key="9">
    <source>
        <dbReference type="HAMAP-Rule" id="MF_01491"/>
    </source>
</evidence>
<feature type="binding site" evidence="12">
    <location>
        <position position="84"/>
    </location>
    <ligand>
        <name>Ca(2+)</name>
        <dbReference type="ChEBI" id="CHEBI:29108"/>
    </ligand>
</feature>
<feature type="region of interest" description="Disordered" evidence="13">
    <location>
        <begin position="1"/>
        <end position="24"/>
    </location>
</feature>
<evidence type="ECO:0000256" key="13">
    <source>
        <dbReference type="SAM" id="MobiDB-lite"/>
    </source>
</evidence>
<keyword evidence="3 12" id="KW-0479">Metal-binding</keyword>
<proteinExistence type="inferred from homology"/>
<evidence type="ECO:0000256" key="7">
    <source>
        <dbReference type="ARBA" id="ARBA00022839"/>
    </source>
</evidence>
<evidence type="ECO:0000256" key="11">
    <source>
        <dbReference type="PIRSR" id="PIRSR004803-2"/>
    </source>
</evidence>
<keyword evidence="4 9" id="KW-0255">Endonuclease</keyword>
<keyword evidence="5 9" id="KW-0378">Hydrolase</keyword>
<evidence type="ECO:0000256" key="2">
    <source>
        <dbReference type="ARBA" id="ARBA00022722"/>
    </source>
</evidence>
<keyword evidence="2 9" id="KW-0540">Nuclease</keyword>
<feature type="domain" description="Metallo-beta-lactamase" evidence="14">
    <location>
        <begin position="56"/>
        <end position="234"/>
    </location>
</feature>
<evidence type="ECO:0000313" key="15">
    <source>
        <dbReference type="EMBL" id="PIT94924.1"/>
    </source>
</evidence>
<dbReference type="InterPro" id="IPR042173">
    <property type="entry name" value="RNase_J_2"/>
</dbReference>
<dbReference type="SUPFAM" id="SSF56281">
    <property type="entry name" value="Metallo-hydrolase/oxidoreductase"/>
    <property type="match status" value="1"/>
</dbReference>
<feature type="binding site" evidence="12">
    <location>
        <position position="113"/>
    </location>
    <ligand>
        <name>Zn(2+)</name>
        <dbReference type="ChEBI" id="CHEBI:29105"/>
        <label>1</label>
        <note>catalytic</note>
    </ligand>
</feature>
<comment type="subunit">
    <text evidence="9">Homodimer, may be a subunit of the RNA degradosome.</text>
</comment>
<dbReference type="Pfam" id="PF22505">
    <property type="entry name" value="RNase_J_b_CASP"/>
    <property type="match status" value="1"/>
</dbReference>
<dbReference type="Pfam" id="PF07521">
    <property type="entry name" value="RMMBL"/>
    <property type="match status" value="1"/>
</dbReference>
<feature type="binding site" evidence="12">
    <location>
        <position position="487"/>
    </location>
    <ligand>
        <name>Ca(2+)</name>
        <dbReference type="ChEBI" id="CHEBI:29108"/>
    </ligand>
</feature>
<dbReference type="InterPro" id="IPR001279">
    <property type="entry name" value="Metallo-B-lactamas"/>
</dbReference>
<sequence>MITKYKTRARRYVSPSGRTSSGPSVKRYAIMPERETNPIGSGKLRVIVLGGLEEVGRNMTLFEYNKEVIIIDMGLQFPEEDMPGIDYIIPDVTYLEGKENWVKGVIISHGHYDHIGAIPHLIGKIGNPPMFMGKLTAGLVRKRSKEFVKCPKLAITEIDETRRLQLGKYFQVEFLRVNHSIPDCFAVIIYTPLGMIIHTGDFKIDYSPVNDKPADLNRIAQIGGRGVKLLLADSTDSTQPGYQISESSIGDEMSRLFEKLTGRIIISTFASQLSRIQKIFDLTEKFGRKIYLQGRSMNDNVEIAQQIGYLKFNPKILATDHELIRLPDDKIIILGTGAQGENNAFLMKVVNGEHRQINLRRGDTVIFSSSVIPGNERTIQNLKDMMVRQGAKVIHYEMMDVHAGGHAMQEDLKLMMRLLKPEYFMPIEGNHYMLRAHAELAEQVGLDKNKIFVADNGQVVEFSRNQQGVVSGRMTNEKVPTNYIMVDGLGVGDVSNIVLRDRRVMSADGMIVIIATIDSKTGEPIGNPDIISRGFVYMKENKELIQKTRMKVKKIVKDRAPKTPVDDDYIKNKIRNDIGQFLFSQTKRRPMVLPVVIKV</sequence>
<dbReference type="GO" id="GO:0003723">
    <property type="term" value="F:RNA binding"/>
    <property type="evidence" value="ECO:0007669"/>
    <property type="project" value="UniProtKB-UniRule"/>
</dbReference>
<accession>A0A2M6WQB4</accession>
<keyword evidence="12" id="KW-0106">Calcium</keyword>
<dbReference type="InterPro" id="IPR030854">
    <property type="entry name" value="RNase_J_bac"/>
</dbReference>
<keyword evidence="6 12" id="KW-0862">Zinc</keyword>
<evidence type="ECO:0000256" key="10">
    <source>
        <dbReference type="PIRSR" id="PIRSR004803-1"/>
    </source>
</evidence>
<feature type="binding site" evidence="12">
    <location>
        <position position="114"/>
    </location>
    <ligand>
        <name>Zn(2+)</name>
        <dbReference type="ChEBI" id="CHEBI:29105"/>
        <label>1</label>
        <note>catalytic</note>
    </ligand>
</feature>
<reference evidence="16" key="1">
    <citation type="submission" date="2017-09" db="EMBL/GenBank/DDBJ databases">
        <title>Depth-based differentiation of microbial function through sediment-hosted aquifers and enrichment of novel symbionts in the deep terrestrial subsurface.</title>
        <authorList>
            <person name="Probst A.J."/>
            <person name="Ladd B."/>
            <person name="Jarett J.K."/>
            <person name="Geller-Mcgrath D.E."/>
            <person name="Sieber C.M.K."/>
            <person name="Emerson J.B."/>
            <person name="Anantharaman K."/>
            <person name="Thomas B.C."/>
            <person name="Malmstrom R."/>
            <person name="Stieglmeier M."/>
            <person name="Klingl A."/>
            <person name="Woyke T."/>
            <person name="Ryan C.M."/>
            <person name="Banfield J.F."/>
        </authorList>
    </citation>
    <scope>NUCLEOTIDE SEQUENCE [LARGE SCALE GENOMIC DNA]</scope>
</reference>
<dbReference type="Proteomes" id="UP000228964">
    <property type="component" value="Unassembled WGS sequence"/>
</dbReference>
<feature type="binding site" evidence="12">
    <location>
        <position position="179"/>
    </location>
    <ligand>
        <name>Zn(2+)</name>
        <dbReference type="ChEBI" id="CHEBI:29105"/>
        <label>1</label>
        <note>catalytic</note>
    </ligand>
</feature>
<comment type="subcellular location">
    <subcellularLocation>
        <location evidence="9">Cytoplasm</location>
    </subcellularLocation>
</comment>
<dbReference type="GO" id="GO:0005737">
    <property type="term" value="C:cytoplasm"/>
    <property type="evidence" value="ECO:0007669"/>
    <property type="project" value="UniProtKB-SubCell"/>
</dbReference>
<feature type="binding site" evidence="12">
    <location>
        <position position="109"/>
    </location>
    <ligand>
        <name>Zn(2+)</name>
        <dbReference type="ChEBI" id="CHEBI:29105"/>
        <label>1</label>
        <note>catalytic</note>
    </ligand>
</feature>
<evidence type="ECO:0000256" key="12">
    <source>
        <dbReference type="PIRSR" id="PIRSR004803-3"/>
    </source>
</evidence>
<gene>
    <name evidence="9" type="primary">rnj</name>
    <name evidence="15" type="ORF">COT96_02355</name>
</gene>
<name>A0A2M6WQB4_9BACT</name>
<comment type="function">
    <text evidence="9">An RNase that has 5'-3' exonuclease and possibly endonuclease activity. Involved in maturation of rRNA and in some organisms also mRNA maturation and/or decay.</text>
</comment>
<dbReference type="CDD" id="cd07714">
    <property type="entry name" value="RNaseJ_MBL-fold"/>
    <property type="match status" value="1"/>
</dbReference>
<feature type="binding site" evidence="12">
    <location>
        <position position="201"/>
    </location>
    <ligand>
        <name>Zn(2+)</name>
        <dbReference type="ChEBI" id="CHEBI:29105"/>
        <label>1</label>
        <note>catalytic</note>
    </ligand>
</feature>
<dbReference type="InterPro" id="IPR041636">
    <property type="entry name" value="RNase_J_C"/>
</dbReference>
<feature type="active site" description="Proton acceptor" evidence="10">
    <location>
        <position position="406"/>
    </location>
</feature>
<organism evidence="15 16">
    <name type="scientific">Candidatus Falkowbacteria bacterium CG10_big_fil_rev_8_21_14_0_10_38_22</name>
    <dbReference type="NCBI Taxonomy" id="1974564"/>
    <lineage>
        <taxon>Bacteria</taxon>
        <taxon>Candidatus Falkowiibacteriota</taxon>
    </lineage>
</organism>
<keyword evidence="1 9" id="KW-0963">Cytoplasm</keyword>
<keyword evidence="8 9" id="KW-0694">RNA-binding</keyword>
<evidence type="ECO:0000256" key="6">
    <source>
        <dbReference type="ARBA" id="ARBA00022833"/>
    </source>
</evidence>
<dbReference type="Pfam" id="PF00753">
    <property type="entry name" value="Lactamase_B"/>
    <property type="match status" value="1"/>
</dbReference>
<dbReference type="GO" id="GO:0008270">
    <property type="term" value="F:zinc ion binding"/>
    <property type="evidence" value="ECO:0007669"/>
    <property type="project" value="InterPro"/>
</dbReference>
<dbReference type="InterPro" id="IPR036866">
    <property type="entry name" value="RibonucZ/Hydroxyglut_hydro"/>
</dbReference>
<dbReference type="AlphaFoldDB" id="A0A2M6WQB4"/>
<dbReference type="SMART" id="SM00849">
    <property type="entry name" value="Lactamase_B"/>
    <property type="match status" value="1"/>
</dbReference>
<dbReference type="Gene3D" id="3.10.20.580">
    <property type="match status" value="1"/>
</dbReference>
<dbReference type="PANTHER" id="PTHR43694:SF1">
    <property type="entry name" value="RIBONUCLEASE J"/>
    <property type="match status" value="1"/>
</dbReference>
<evidence type="ECO:0000256" key="8">
    <source>
        <dbReference type="ARBA" id="ARBA00022884"/>
    </source>
</evidence>
<evidence type="ECO:0000256" key="3">
    <source>
        <dbReference type="ARBA" id="ARBA00022723"/>
    </source>
</evidence>
<dbReference type="PIRSF" id="PIRSF004803">
    <property type="entry name" value="RnjA"/>
    <property type="match status" value="1"/>
</dbReference>
<dbReference type="GO" id="GO:0004534">
    <property type="term" value="F:5'-3' RNA exonuclease activity"/>
    <property type="evidence" value="ECO:0007669"/>
    <property type="project" value="UniProtKB-UniRule"/>
</dbReference>
<feature type="compositionally biased region" description="Basic residues" evidence="13">
    <location>
        <begin position="1"/>
        <end position="11"/>
    </location>
</feature>
<protein>
    <recommendedName>
        <fullName evidence="9">Ribonuclease J</fullName>
        <shortName evidence="9">RNase J</shortName>
        <ecNumber evidence="9">3.1.-.-</ecNumber>
    </recommendedName>
</protein>
<dbReference type="GO" id="GO:0004521">
    <property type="term" value="F:RNA endonuclease activity"/>
    <property type="evidence" value="ECO:0007669"/>
    <property type="project" value="UniProtKB-UniRule"/>
</dbReference>
<evidence type="ECO:0000256" key="4">
    <source>
        <dbReference type="ARBA" id="ARBA00022759"/>
    </source>
</evidence>
<dbReference type="InterPro" id="IPR011108">
    <property type="entry name" value="RMMBL"/>
</dbReference>
<feature type="binding site" evidence="12">
    <location>
        <position position="86"/>
    </location>
    <ligand>
        <name>Ca(2+)</name>
        <dbReference type="ChEBI" id="CHEBI:29108"/>
    </ligand>
</feature>
<dbReference type="NCBIfam" id="TIGR00649">
    <property type="entry name" value="MG423"/>
    <property type="match status" value="1"/>
</dbReference>
<evidence type="ECO:0000313" key="16">
    <source>
        <dbReference type="Proteomes" id="UP000228964"/>
    </source>
</evidence>